<feature type="transmembrane region" description="Helical" evidence="1">
    <location>
        <begin position="788"/>
        <end position="811"/>
    </location>
</feature>
<keyword evidence="1" id="KW-0472">Membrane</keyword>
<feature type="transmembrane region" description="Helical" evidence="1">
    <location>
        <begin position="744"/>
        <end position="768"/>
    </location>
</feature>
<dbReference type="GO" id="GO:0140359">
    <property type="term" value="F:ABC-type transporter activity"/>
    <property type="evidence" value="ECO:0007669"/>
    <property type="project" value="InterPro"/>
</dbReference>
<feature type="transmembrane region" description="Helical" evidence="1">
    <location>
        <begin position="18"/>
        <end position="35"/>
    </location>
</feature>
<dbReference type="GO" id="GO:0005886">
    <property type="term" value="C:plasma membrane"/>
    <property type="evidence" value="ECO:0007669"/>
    <property type="project" value="UniProtKB-SubCell"/>
</dbReference>
<dbReference type="RefSeq" id="WP_350342808.1">
    <property type="nucleotide sequence ID" value="NZ_CP158367.1"/>
</dbReference>
<feature type="transmembrane region" description="Helical" evidence="1">
    <location>
        <begin position="712"/>
        <end position="732"/>
    </location>
</feature>
<feature type="transmembrane region" description="Helical" evidence="1">
    <location>
        <begin position="631"/>
        <end position="660"/>
    </location>
</feature>
<feature type="transmembrane region" description="Helical" evidence="1">
    <location>
        <begin position="356"/>
        <end position="376"/>
    </location>
</feature>
<feature type="transmembrane region" description="Helical" evidence="1">
    <location>
        <begin position="591"/>
        <end position="610"/>
    </location>
</feature>
<name>A0AAU7VIW4_9FIRM</name>
<dbReference type="Pfam" id="PF12679">
    <property type="entry name" value="ABC2_membrane_2"/>
    <property type="match status" value="1"/>
</dbReference>
<sequence length="818" mass="93985">MFGLLKLELKKLYKCKKLIWLLIVVIIASVGIYYQNVSQYYDVRNDVLYKVEEELEISVGYLQSDLITLKREGEYQEHHAKKYDLTQEMLRDLMFWRIALENHWSRALNSGDFDDFLAYEEGFYNSLLKYQELGGGSLEYFQGTEKDMAIEKNAWLIENNIFYEDEKYPNSPHLNLVHISAFLFGIAGVLILVYLFGTGITDEKKEGTWYTLKTQPVPPWKIIVSKYISLFVITVVFLIMVMTVGLIIPAIFSDYSINLNYPQVLKTGESFLIVSTSMYLLRASFLFIFVSLFSFSIAMVLNRLCKNSLTTLACTSAVLLSGYFLTDWISLLQHPINPFSYFYYDTLSRIPSSSDLLYPLVMGGWSMLCVFLAIYLPQKQISLFNTSNFKHPFSKGKTRRFQSSFWSLYVFEWRKIFRKGWLLKAFGLLFILIIFLYSTLSQLSLETEKAYINNLENEISRLENDVIPDMEERLEDQPSLETTIMNLNNRIQKKEEAIEGYYSGNWTPLYDYQIFNLTSKGDAFSHPTQFTIETGVEEVQLMMENDISPIFIPQHKAKNIFQEDNYQWYQNQNRTISSDGLFTFNHYFEEYIYFIPLSTFLFLLGGGFASERGKKPTFNFLKGQPIKTNKLFLGKVLSGISTVVLCCVVFFLVVVLFSTIANQFGDWNYPILRYDSEPVVCQDNYTGTEVFVAGWNRGFHFVNLGRHLVESIGLFFSITLFLISIINLLALAIKSKTGIFTLTLGINAGGYALSQFLGSTAHLSPFIYLNIPKVVSGEFATLMNNPKINLWTGNVLLLTLTAALVIVGYNISVQSNKG</sequence>
<organism evidence="2">
    <name type="scientific">Proteinivorax tanatarense</name>
    <dbReference type="NCBI Taxonomy" id="1260629"/>
    <lineage>
        <taxon>Bacteria</taxon>
        <taxon>Bacillati</taxon>
        <taxon>Bacillota</taxon>
        <taxon>Clostridia</taxon>
        <taxon>Eubacteriales</taxon>
        <taxon>Proteinivoracaceae</taxon>
        <taxon>Proteinivorax</taxon>
    </lineage>
</organism>
<reference evidence="2" key="2">
    <citation type="submission" date="2024-06" db="EMBL/GenBank/DDBJ databases">
        <authorList>
            <person name="Petrova K.O."/>
            <person name="Toshchakov S.V."/>
            <person name="Boltjanskaja Y.V."/>
            <person name="Kevbrin V."/>
        </authorList>
    </citation>
    <scope>NUCLEOTIDE SEQUENCE</scope>
    <source>
        <strain evidence="2">Z-910T</strain>
    </source>
</reference>
<keyword evidence="1" id="KW-0812">Transmembrane</keyword>
<dbReference type="PANTHER" id="PTHR43471">
    <property type="entry name" value="ABC TRANSPORTER PERMEASE"/>
    <property type="match status" value="1"/>
</dbReference>
<evidence type="ECO:0000313" key="2">
    <source>
        <dbReference type="EMBL" id="XBX74050.1"/>
    </source>
</evidence>
<feature type="transmembrane region" description="Helical" evidence="1">
    <location>
        <begin position="313"/>
        <end position="336"/>
    </location>
</feature>
<reference evidence="2" key="1">
    <citation type="journal article" date="2013" name="Extremophiles">
        <title>Proteinivorax tanatarense gen. nov., sp. nov., an anaerobic, haloalkaliphilic, proteolytic bacterium isolated from a decaying algal bloom, and proposal of Proteinivoraceae fam. nov.</title>
        <authorList>
            <person name="Kevbrin V."/>
            <person name="Boltyanskaya Y."/>
            <person name="Zhilina T."/>
            <person name="Kolganova T."/>
            <person name="Lavrentjeva E."/>
            <person name="Kuznetsov B."/>
        </authorList>
    </citation>
    <scope>NUCLEOTIDE SEQUENCE</scope>
    <source>
        <strain evidence="2">Z-910T</strain>
    </source>
</reference>
<feature type="transmembrane region" description="Helical" evidence="1">
    <location>
        <begin position="227"/>
        <end position="252"/>
    </location>
</feature>
<gene>
    <name evidence="2" type="ORF">PRVXT_002070</name>
</gene>
<dbReference type="EMBL" id="CP158367">
    <property type="protein sequence ID" value="XBX74050.1"/>
    <property type="molecule type" value="Genomic_DNA"/>
</dbReference>
<accession>A0AAU7VIW4</accession>
<keyword evidence="1" id="KW-1133">Transmembrane helix</keyword>
<feature type="transmembrane region" description="Helical" evidence="1">
    <location>
        <begin position="421"/>
        <end position="440"/>
    </location>
</feature>
<proteinExistence type="predicted"/>
<feature type="transmembrane region" description="Helical" evidence="1">
    <location>
        <begin position="279"/>
        <end position="301"/>
    </location>
</feature>
<protein>
    <submittedName>
        <fullName evidence="2">ABC transporter permease subunit</fullName>
    </submittedName>
</protein>
<evidence type="ECO:0000256" key="1">
    <source>
        <dbReference type="SAM" id="Phobius"/>
    </source>
</evidence>
<dbReference type="AlphaFoldDB" id="A0AAU7VIW4"/>
<feature type="transmembrane region" description="Helical" evidence="1">
    <location>
        <begin position="176"/>
        <end position="196"/>
    </location>
</feature>